<comment type="caution">
    <text evidence="1">The sequence shown here is derived from an EMBL/GenBank/DDBJ whole genome shotgun (WGS) entry which is preliminary data.</text>
</comment>
<proteinExistence type="predicted"/>
<keyword evidence="2" id="KW-1185">Reference proteome</keyword>
<dbReference type="Proteomes" id="UP001164250">
    <property type="component" value="Chromosome 3"/>
</dbReference>
<gene>
    <name evidence="1" type="ORF">Patl1_04028</name>
</gene>
<dbReference type="EMBL" id="CM047899">
    <property type="protein sequence ID" value="KAJ0103674.1"/>
    <property type="molecule type" value="Genomic_DNA"/>
</dbReference>
<accession>A0ACC1BXL0</accession>
<reference evidence="2" key="1">
    <citation type="journal article" date="2023" name="G3 (Bethesda)">
        <title>Genome assembly and association tests identify interacting loci associated with vigor, precocity, and sex in interspecific pistachio rootstocks.</title>
        <authorList>
            <person name="Palmer W."/>
            <person name="Jacygrad E."/>
            <person name="Sagayaradj S."/>
            <person name="Cavanaugh K."/>
            <person name="Han R."/>
            <person name="Bertier L."/>
            <person name="Beede B."/>
            <person name="Kafkas S."/>
            <person name="Golino D."/>
            <person name="Preece J."/>
            <person name="Michelmore R."/>
        </authorList>
    </citation>
    <scope>NUCLEOTIDE SEQUENCE [LARGE SCALE GENOMIC DNA]</scope>
</reference>
<evidence type="ECO:0000313" key="1">
    <source>
        <dbReference type="EMBL" id="KAJ0103674.1"/>
    </source>
</evidence>
<protein>
    <submittedName>
        <fullName evidence="1">Uncharacterized protein</fullName>
    </submittedName>
</protein>
<evidence type="ECO:0000313" key="2">
    <source>
        <dbReference type="Proteomes" id="UP001164250"/>
    </source>
</evidence>
<organism evidence="1 2">
    <name type="scientific">Pistacia atlantica</name>
    <dbReference type="NCBI Taxonomy" id="434234"/>
    <lineage>
        <taxon>Eukaryota</taxon>
        <taxon>Viridiplantae</taxon>
        <taxon>Streptophyta</taxon>
        <taxon>Embryophyta</taxon>
        <taxon>Tracheophyta</taxon>
        <taxon>Spermatophyta</taxon>
        <taxon>Magnoliopsida</taxon>
        <taxon>eudicotyledons</taxon>
        <taxon>Gunneridae</taxon>
        <taxon>Pentapetalae</taxon>
        <taxon>rosids</taxon>
        <taxon>malvids</taxon>
        <taxon>Sapindales</taxon>
        <taxon>Anacardiaceae</taxon>
        <taxon>Pistacia</taxon>
    </lineage>
</organism>
<name>A0ACC1BXL0_9ROSI</name>
<sequence>MTWLPSIPTAIFLNFIEWTNNSLPWSHLPTVIFLRHPQFKNALLHALSSLYFLNSSLSLSLRVSANRENKNRENKKNKNMKHSTTSSIRNLLSKSLSSKHKTNLKIPKCQQRKRSSTPP</sequence>